<dbReference type="EMBL" id="PVNL01000044">
    <property type="protein sequence ID" value="PRQ08106.1"/>
    <property type="molecule type" value="Genomic_DNA"/>
</dbReference>
<evidence type="ECO:0000313" key="2">
    <source>
        <dbReference type="Proteomes" id="UP000238823"/>
    </source>
</evidence>
<dbReference type="AlphaFoldDB" id="A0A2S9YSP3"/>
<dbReference type="RefSeq" id="WP_146157554.1">
    <property type="nucleotide sequence ID" value="NZ_PVNL01000044.1"/>
</dbReference>
<sequence>MHEEPTQPSSPRRRYRLNVVGDFYVEDGCCTMCGVPFTNEAPDLFGVDGEEHCYVRRQPTSARELEVMLNAIRGADTKCIRYAGRDAAVLRALAEADELDVSDHSTGSLRAGAGDVA</sequence>
<accession>A0A2S9YSP3</accession>
<comment type="caution">
    <text evidence="1">The sequence shown here is derived from an EMBL/GenBank/DDBJ whole genome shotgun (WGS) entry which is preliminary data.</text>
</comment>
<dbReference type="OrthoDB" id="8910832at2"/>
<proteinExistence type="predicted"/>
<gene>
    <name evidence="1" type="ORF">ENSA7_20780</name>
</gene>
<evidence type="ECO:0000313" key="1">
    <source>
        <dbReference type="EMBL" id="PRQ08106.1"/>
    </source>
</evidence>
<dbReference type="Proteomes" id="UP000238823">
    <property type="component" value="Unassembled WGS sequence"/>
</dbReference>
<reference evidence="1 2" key="1">
    <citation type="submission" date="2018-03" db="EMBL/GenBank/DDBJ databases">
        <title>Draft Genome Sequences of the Obligatory Marine Myxobacteria Enhygromyxa salina SWB007.</title>
        <authorList>
            <person name="Poehlein A."/>
            <person name="Moghaddam J.A."/>
            <person name="Harms H."/>
            <person name="Alanjari M."/>
            <person name="Koenig G.M."/>
            <person name="Daniel R."/>
            <person name="Schaeberle T.F."/>
        </authorList>
    </citation>
    <scope>NUCLEOTIDE SEQUENCE [LARGE SCALE GENOMIC DNA]</scope>
    <source>
        <strain evidence="1 2">SWB007</strain>
    </source>
</reference>
<protein>
    <recommendedName>
        <fullName evidence="3">Ferredoxin</fullName>
    </recommendedName>
</protein>
<organism evidence="1 2">
    <name type="scientific">Enhygromyxa salina</name>
    <dbReference type="NCBI Taxonomy" id="215803"/>
    <lineage>
        <taxon>Bacteria</taxon>
        <taxon>Pseudomonadati</taxon>
        <taxon>Myxococcota</taxon>
        <taxon>Polyangia</taxon>
        <taxon>Nannocystales</taxon>
        <taxon>Nannocystaceae</taxon>
        <taxon>Enhygromyxa</taxon>
    </lineage>
</organism>
<evidence type="ECO:0008006" key="3">
    <source>
        <dbReference type="Google" id="ProtNLM"/>
    </source>
</evidence>
<name>A0A2S9YSP3_9BACT</name>